<comment type="caution">
    <text evidence="7">The sequence shown here is derived from an EMBL/GenBank/DDBJ whole genome shotgun (WGS) entry which is preliminary data.</text>
</comment>
<dbReference type="EMBL" id="JAXOVC010000006">
    <property type="protein sequence ID" value="KAK4500714.1"/>
    <property type="molecule type" value="Genomic_DNA"/>
</dbReference>
<dbReference type="PROSITE" id="PS00518">
    <property type="entry name" value="ZF_RING_1"/>
    <property type="match status" value="1"/>
</dbReference>
<dbReference type="SUPFAM" id="SSF57850">
    <property type="entry name" value="RING/U-box"/>
    <property type="match status" value="1"/>
</dbReference>
<dbReference type="InterPro" id="IPR013083">
    <property type="entry name" value="Znf_RING/FYVE/PHD"/>
</dbReference>
<accession>A0ABR0EH76</accession>
<keyword evidence="8" id="KW-1185">Reference proteome</keyword>
<organism evidence="7 8">
    <name type="scientific">Zasmidium cellare</name>
    <name type="common">Wine cellar mold</name>
    <name type="synonym">Racodium cellare</name>
    <dbReference type="NCBI Taxonomy" id="395010"/>
    <lineage>
        <taxon>Eukaryota</taxon>
        <taxon>Fungi</taxon>
        <taxon>Dikarya</taxon>
        <taxon>Ascomycota</taxon>
        <taxon>Pezizomycotina</taxon>
        <taxon>Dothideomycetes</taxon>
        <taxon>Dothideomycetidae</taxon>
        <taxon>Mycosphaerellales</taxon>
        <taxon>Mycosphaerellaceae</taxon>
        <taxon>Zasmidium</taxon>
    </lineage>
</organism>
<evidence type="ECO:0000256" key="4">
    <source>
        <dbReference type="PROSITE-ProRule" id="PRU00175"/>
    </source>
</evidence>
<feature type="domain" description="RING-type" evidence="6">
    <location>
        <begin position="241"/>
        <end position="280"/>
    </location>
</feature>
<dbReference type="SMART" id="SM00184">
    <property type="entry name" value="RING"/>
    <property type="match status" value="1"/>
</dbReference>
<dbReference type="InterPro" id="IPR001841">
    <property type="entry name" value="Znf_RING"/>
</dbReference>
<evidence type="ECO:0000256" key="1">
    <source>
        <dbReference type="ARBA" id="ARBA00022723"/>
    </source>
</evidence>
<keyword evidence="5" id="KW-0812">Transmembrane</keyword>
<evidence type="ECO:0000313" key="7">
    <source>
        <dbReference type="EMBL" id="KAK4500714.1"/>
    </source>
</evidence>
<feature type="transmembrane region" description="Helical" evidence="5">
    <location>
        <begin position="36"/>
        <end position="56"/>
    </location>
</feature>
<dbReference type="InterPro" id="IPR017907">
    <property type="entry name" value="Znf_RING_CS"/>
</dbReference>
<keyword evidence="1" id="KW-0479">Metal-binding</keyword>
<evidence type="ECO:0000313" key="8">
    <source>
        <dbReference type="Proteomes" id="UP001305779"/>
    </source>
</evidence>
<evidence type="ECO:0000256" key="3">
    <source>
        <dbReference type="ARBA" id="ARBA00022833"/>
    </source>
</evidence>
<dbReference type="Pfam" id="PF13923">
    <property type="entry name" value="zf-C3HC4_2"/>
    <property type="match status" value="1"/>
</dbReference>
<evidence type="ECO:0000256" key="5">
    <source>
        <dbReference type="SAM" id="Phobius"/>
    </source>
</evidence>
<evidence type="ECO:0000256" key="2">
    <source>
        <dbReference type="ARBA" id="ARBA00022771"/>
    </source>
</evidence>
<keyword evidence="5" id="KW-1133">Transmembrane helix</keyword>
<gene>
    <name evidence="7" type="ORF">PRZ48_008904</name>
</gene>
<keyword evidence="2 4" id="KW-0863">Zinc-finger</keyword>
<proteinExistence type="predicted"/>
<dbReference type="Gene3D" id="3.30.40.10">
    <property type="entry name" value="Zinc/RING finger domain, C3HC4 (zinc finger)"/>
    <property type="match status" value="1"/>
</dbReference>
<keyword evidence="3" id="KW-0862">Zinc</keyword>
<protein>
    <recommendedName>
        <fullName evidence="6">RING-type domain-containing protein</fullName>
    </recommendedName>
</protein>
<sequence length="313" mass="36168">MAAMLGLTPASLMHRPTSPACRIGRFLWYFSITRTISVVLGTFSIFLFVGLSDFNMEYRSEEERREARLAEVIEREQRDFARYYRELRIDAAWEKSNIIYGAICEIRDNPERGREIKDKALRDSQAVSTRQGPYIAHYRSLVKEENADLIHPQHEEVEEAIRVEQQGRCYVVVMKNLVFQHDEIVANGGDGAAPLEVTWTADDLERLRNVFPPPLTLTVGANEDIPPQDKLCYDQIEEDKCAVCWGPYVQHAYLKSCQHVFCFRCIVESLTESSLCPLCREERYWSDMDLLKVERIEEVKEDEEAEGEGGQME</sequence>
<reference evidence="7 8" key="1">
    <citation type="journal article" date="2023" name="G3 (Bethesda)">
        <title>A chromosome-level genome assembly of Zasmidium syzygii isolated from banana leaves.</title>
        <authorList>
            <person name="van Westerhoven A.C."/>
            <person name="Mehrabi R."/>
            <person name="Talebi R."/>
            <person name="Steentjes M.B.F."/>
            <person name="Corcolon B."/>
            <person name="Chong P.A."/>
            <person name="Kema G.H.J."/>
            <person name="Seidl M.F."/>
        </authorList>
    </citation>
    <scope>NUCLEOTIDE SEQUENCE [LARGE SCALE GENOMIC DNA]</scope>
    <source>
        <strain evidence="7 8">P124</strain>
    </source>
</reference>
<keyword evidence="5" id="KW-0472">Membrane</keyword>
<dbReference type="PROSITE" id="PS50089">
    <property type="entry name" value="ZF_RING_2"/>
    <property type="match status" value="1"/>
</dbReference>
<dbReference type="Proteomes" id="UP001305779">
    <property type="component" value="Unassembled WGS sequence"/>
</dbReference>
<name>A0ABR0EH76_ZASCE</name>
<evidence type="ECO:0000259" key="6">
    <source>
        <dbReference type="PROSITE" id="PS50089"/>
    </source>
</evidence>